<feature type="signal peptide" evidence="3">
    <location>
        <begin position="1"/>
        <end position="21"/>
    </location>
</feature>
<sequence>MTQPVLIALLAGIALAAPAYAQSEQAPIVQTDTGGVRGTTAEGVASWKGIPFAAPPVGALRWRAPQPVAPWPGVRDATAYAHDCMQLPFPSDAAPLGTQPAEDCLYANVWKPAAARGKLPVIVWIYGGGFVNGGASPPTYAGAALAQQGVVFVSFNYRLGRFGSFAFPQLTKADPDHGQLGSYGIMDQIAALRWVKRNVARFGGDTANVTIMGESAGGRSVHALVTSPLAAGLFAKAVVMSGGDAGAEPDRTLAAAEQIGANFATAKGIDPTAPDALAKLRALSAEQVTDGLNLARRPQAGPATYGGPFPDGRVVVDTHQAYAGGRFAKVPMLIGATSADIGGKTGAMIAGARDVSATLAAAGVPVWEYRFSYVASSVGTPGAQHATDIPFFLDTTAIKYGAATTPTDVAIGKAMSRAIVAFAKTGTPNGAGLPDWPRYDRMRDTLMDFGADGNAMAQRDPWGAEIDAGRAAATTPGK</sequence>
<name>A0A502G0G3_9SPHN</name>
<dbReference type="OrthoDB" id="9775851at2"/>
<evidence type="ECO:0000313" key="5">
    <source>
        <dbReference type="EMBL" id="TPG54613.1"/>
    </source>
</evidence>
<dbReference type="RefSeq" id="WP_140849763.1">
    <property type="nucleotide sequence ID" value="NZ_RCZC01000002.1"/>
</dbReference>
<gene>
    <name evidence="5" type="ORF">EAH76_08225</name>
</gene>
<protein>
    <recommendedName>
        <fullName evidence="3">Carboxylic ester hydrolase</fullName>
        <ecNumber evidence="3">3.1.1.-</ecNumber>
    </recommendedName>
</protein>
<dbReference type="InterPro" id="IPR002018">
    <property type="entry name" value="CarbesteraseB"/>
</dbReference>
<feature type="domain" description="Carboxylesterase type B" evidence="4">
    <location>
        <begin position="349"/>
        <end position="457"/>
    </location>
</feature>
<keyword evidence="3" id="KW-0732">Signal</keyword>
<dbReference type="InterPro" id="IPR019826">
    <property type="entry name" value="Carboxylesterase_B_AS"/>
</dbReference>
<dbReference type="EMBL" id="RCZC01000002">
    <property type="protein sequence ID" value="TPG54613.1"/>
    <property type="molecule type" value="Genomic_DNA"/>
</dbReference>
<keyword evidence="6" id="KW-1185">Reference proteome</keyword>
<organism evidence="5 6">
    <name type="scientific">Sphingomonas glacialis</name>
    <dbReference type="NCBI Taxonomy" id="658225"/>
    <lineage>
        <taxon>Bacteria</taxon>
        <taxon>Pseudomonadati</taxon>
        <taxon>Pseudomonadota</taxon>
        <taxon>Alphaproteobacteria</taxon>
        <taxon>Sphingomonadales</taxon>
        <taxon>Sphingomonadaceae</taxon>
        <taxon>Sphingomonas</taxon>
    </lineage>
</organism>
<dbReference type="Gene3D" id="3.40.50.1820">
    <property type="entry name" value="alpha/beta hydrolase"/>
    <property type="match status" value="2"/>
</dbReference>
<evidence type="ECO:0000256" key="2">
    <source>
        <dbReference type="ARBA" id="ARBA00022801"/>
    </source>
</evidence>
<evidence type="ECO:0000256" key="1">
    <source>
        <dbReference type="ARBA" id="ARBA00005964"/>
    </source>
</evidence>
<keyword evidence="2 3" id="KW-0378">Hydrolase</keyword>
<dbReference type="InterPro" id="IPR050309">
    <property type="entry name" value="Type-B_Carboxylest/Lipase"/>
</dbReference>
<dbReference type="AlphaFoldDB" id="A0A502G0G3"/>
<dbReference type="SUPFAM" id="SSF53474">
    <property type="entry name" value="alpha/beta-Hydrolases"/>
    <property type="match status" value="1"/>
</dbReference>
<evidence type="ECO:0000256" key="3">
    <source>
        <dbReference type="RuleBase" id="RU361235"/>
    </source>
</evidence>
<dbReference type="PROSITE" id="PS00122">
    <property type="entry name" value="CARBOXYLESTERASE_B_1"/>
    <property type="match status" value="1"/>
</dbReference>
<accession>A0A502G0G3</accession>
<comment type="caution">
    <text evidence="5">The sequence shown here is derived from an EMBL/GenBank/DDBJ whole genome shotgun (WGS) entry which is preliminary data.</text>
</comment>
<evidence type="ECO:0000259" key="4">
    <source>
        <dbReference type="Pfam" id="PF00135"/>
    </source>
</evidence>
<reference evidence="5 6" key="1">
    <citation type="journal article" date="2019" name="Environ. Microbiol.">
        <title>Species interactions and distinct microbial communities in high Arctic permafrost affected cryosols are associated with the CH4 and CO2 gas fluxes.</title>
        <authorList>
            <person name="Altshuler I."/>
            <person name="Hamel J."/>
            <person name="Turney S."/>
            <person name="Magnuson E."/>
            <person name="Levesque R."/>
            <person name="Greer C."/>
            <person name="Whyte L.G."/>
        </authorList>
    </citation>
    <scope>NUCLEOTIDE SEQUENCE [LARGE SCALE GENOMIC DNA]</scope>
    <source>
        <strain evidence="5 6">E6.1</strain>
    </source>
</reference>
<dbReference type="InterPro" id="IPR029058">
    <property type="entry name" value="AB_hydrolase_fold"/>
</dbReference>
<proteinExistence type="inferred from homology"/>
<feature type="domain" description="Carboxylesterase type B" evidence="4">
    <location>
        <begin position="26"/>
        <end position="341"/>
    </location>
</feature>
<evidence type="ECO:0000313" key="6">
    <source>
        <dbReference type="Proteomes" id="UP000319931"/>
    </source>
</evidence>
<dbReference type="Pfam" id="PF00135">
    <property type="entry name" value="COesterase"/>
    <property type="match status" value="2"/>
</dbReference>
<feature type="chain" id="PRO_5021484606" description="Carboxylic ester hydrolase" evidence="3">
    <location>
        <begin position="22"/>
        <end position="478"/>
    </location>
</feature>
<dbReference type="GO" id="GO:0016787">
    <property type="term" value="F:hydrolase activity"/>
    <property type="evidence" value="ECO:0007669"/>
    <property type="project" value="UniProtKB-KW"/>
</dbReference>
<dbReference type="PANTHER" id="PTHR11559">
    <property type="entry name" value="CARBOXYLESTERASE"/>
    <property type="match status" value="1"/>
</dbReference>
<comment type="similarity">
    <text evidence="1 3">Belongs to the type-B carboxylesterase/lipase family.</text>
</comment>
<dbReference type="Proteomes" id="UP000319931">
    <property type="component" value="Unassembled WGS sequence"/>
</dbReference>
<dbReference type="EC" id="3.1.1.-" evidence="3"/>